<name>A0A0W0VXY3_9GAMM</name>
<proteinExistence type="predicted"/>
<feature type="transmembrane region" description="Helical" evidence="5">
    <location>
        <begin position="185"/>
        <end position="206"/>
    </location>
</feature>
<dbReference type="GO" id="GO:0030026">
    <property type="term" value="P:intracellular manganese ion homeostasis"/>
    <property type="evidence" value="ECO:0007669"/>
    <property type="project" value="InterPro"/>
</dbReference>
<dbReference type="GO" id="GO:0012505">
    <property type="term" value="C:endomembrane system"/>
    <property type="evidence" value="ECO:0007669"/>
    <property type="project" value="UniProtKB-SubCell"/>
</dbReference>
<evidence type="ECO:0000256" key="2">
    <source>
        <dbReference type="ARBA" id="ARBA00022692"/>
    </source>
</evidence>
<sequence>MSDLEHGHSKKEIIERFAKAPAQSYLRDWIYGGIDGAVTTFAIVSGVVGGQLSSLVILILGFANLLADGFSMAASNYLGTKSEQEQYQRYKAIEEKHIERKPEGEKKEIRQIFQNKGLTGEALEIVVDEITANRALWISTMLQEEYGLPISIRSPYKSALYTFLAFLCFGFIPLLPYVFNFTDTFYWSCFFTGMTFFIIGSIKSQWSPKSWFGSGLETLIVGLITAVLAYVIGLLLHFYLV</sequence>
<dbReference type="AlphaFoldDB" id="A0A0W0VXY3"/>
<dbReference type="PANTHER" id="PTHR31851">
    <property type="entry name" value="FE(2+)/MN(2+) TRANSPORTER PCL1"/>
    <property type="match status" value="1"/>
</dbReference>
<keyword evidence="7" id="KW-1185">Reference proteome</keyword>
<keyword evidence="3 5" id="KW-1133">Transmembrane helix</keyword>
<dbReference type="GO" id="GO:0005384">
    <property type="term" value="F:manganese ion transmembrane transporter activity"/>
    <property type="evidence" value="ECO:0007669"/>
    <property type="project" value="InterPro"/>
</dbReference>
<keyword evidence="2 5" id="KW-0812">Transmembrane</keyword>
<feature type="transmembrane region" description="Helical" evidence="5">
    <location>
        <begin position="218"/>
        <end position="240"/>
    </location>
</feature>
<evidence type="ECO:0000313" key="7">
    <source>
        <dbReference type="Proteomes" id="UP000054869"/>
    </source>
</evidence>
<reference evidence="6 7" key="1">
    <citation type="submission" date="2015-11" db="EMBL/GenBank/DDBJ databases">
        <title>Genomic analysis of 38 Legionella species identifies large and diverse effector repertoires.</title>
        <authorList>
            <person name="Burstein D."/>
            <person name="Amaro F."/>
            <person name="Zusman T."/>
            <person name="Lifshitz Z."/>
            <person name="Cohen O."/>
            <person name="Gilbert J.A."/>
            <person name="Pupko T."/>
            <person name="Shuman H.A."/>
            <person name="Segal G."/>
        </authorList>
    </citation>
    <scope>NUCLEOTIDE SEQUENCE [LARGE SCALE GENOMIC DNA]</scope>
    <source>
        <strain evidence="6 7">ATCC 49751</strain>
    </source>
</reference>
<dbReference type="EMBL" id="LNYI01000006">
    <property type="protein sequence ID" value="KTD24987.1"/>
    <property type="molecule type" value="Genomic_DNA"/>
</dbReference>
<evidence type="ECO:0000313" key="6">
    <source>
        <dbReference type="EMBL" id="KTD24987.1"/>
    </source>
</evidence>
<dbReference type="CDD" id="cd02434">
    <property type="entry name" value="Nodulin-21_like_3"/>
    <property type="match status" value="1"/>
</dbReference>
<evidence type="ECO:0000256" key="4">
    <source>
        <dbReference type="ARBA" id="ARBA00023136"/>
    </source>
</evidence>
<keyword evidence="4 5" id="KW-0472">Membrane</keyword>
<evidence type="ECO:0000256" key="3">
    <source>
        <dbReference type="ARBA" id="ARBA00022989"/>
    </source>
</evidence>
<organism evidence="6 7">
    <name type="scientific">Legionella lansingensis</name>
    <dbReference type="NCBI Taxonomy" id="45067"/>
    <lineage>
        <taxon>Bacteria</taxon>
        <taxon>Pseudomonadati</taxon>
        <taxon>Pseudomonadota</taxon>
        <taxon>Gammaproteobacteria</taxon>
        <taxon>Legionellales</taxon>
        <taxon>Legionellaceae</taxon>
        <taxon>Legionella</taxon>
    </lineage>
</organism>
<comment type="subcellular location">
    <subcellularLocation>
        <location evidence="1">Endomembrane system</location>
        <topology evidence="1">Multi-pass membrane protein</topology>
    </subcellularLocation>
</comment>
<evidence type="ECO:0000256" key="1">
    <source>
        <dbReference type="ARBA" id="ARBA00004127"/>
    </source>
</evidence>
<dbReference type="PATRIC" id="fig|45067.4.peg.308"/>
<evidence type="ECO:0000256" key="5">
    <source>
        <dbReference type="SAM" id="Phobius"/>
    </source>
</evidence>
<feature type="transmembrane region" description="Helical" evidence="5">
    <location>
        <begin position="159"/>
        <end position="179"/>
    </location>
</feature>
<dbReference type="Pfam" id="PF01988">
    <property type="entry name" value="VIT1"/>
    <property type="match status" value="1"/>
</dbReference>
<gene>
    <name evidence="6" type="ORF">Llan_0292</name>
</gene>
<dbReference type="RefSeq" id="WP_028373937.1">
    <property type="nucleotide sequence ID" value="NZ_CAAAJD010000031.1"/>
</dbReference>
<comment type="caution">
    <text evidence="6">The sequence shown here is derived from an EMBL/GenBank/DDBJ whole genome shotgun (WGS) entry which is preliminary data.</text>
</comment>
<dbReference type="Proteomes" id="UP000054869">
    <property type="component" value="Unassembled WGS sequence"/>
</dbReference>
<accession>A0A0W0VXY3</accession>
<dbReference type="OrthoDB" id="5506246at2"/>
<dbReference type="eggNOG" id="COG1814">
    <property type="taxonomic scope" value="Bacteria"/>
</dbReference>
<dbReference type="InterPro" id="IPR008217">
    <property type="entry name" value="Ccc1_fam"/>
</dbReference>
<protein>
    <submittedName>
        <fullName evidence="6">Integral membrane protein</fullName>
    </submittedName>
</protein>